<name>A0A0D2FK14_CLAB1</name>
<dbReference type="GeneID" id="27705237"/>
<sequence length="101" mass="11607">MSTTSSTLRLTLSTLRTTASAPPPTYGISVKILFMGSYFEGDAEAWLRPFVKDYMENEGDDREDETINLFETFIGFKETMKLIFRVKNKKKEAQKKIVSLR</sequence>
<dbReference type="OrthoDB" id="4369586at2759"/>
<evidence type="ECO:0000313" key="2">
    <source>
        <dbReference type="Proteomes" id="UP000053789"/>
    </source>
</evidence>
<accession>A0A0D2FK14</accession>
<dbReference type="VEuPathDB" id="FungiDB:Z519_12309"/>
<protein>
    <recommendedName>
        <fullName evidence="3">Retrotransposon gag domain-containing protein</fullName>
    </recommendedName>
</protein>
<dbReference type="Proteomes" id="UP000053789">
    <property type="component" value="Unassembled WGS sequence"/>
</dbReference>
<evidence type="ECO:0008006" key="3">
    <source>
        <dbReference type="Google" id="ProtNLM"/>
    </source>
</evidence>
<dbReference type="RefSeq" id="XP_016613681.1">
    <property type="nucleotide sequence ID" value="XM_016770015.1"/>
</dbReference>
<dbReference type="AlphaFoldDB" id="A0A0D2FK14"/>
<evidence type="ECO:0000313" key="1">
    <source>
        <dbReference type="EMBL" id="KIW87012.1"/>
    </source>
</evidence>
<dbReference type="EMBL" id="KN847007">
    <property type="protein sequence ID" value="KIW87012.1"/>
    <property type="molecule type" value="Genomic_DNA"/>
</dbReference>
<gene>
    <name evidence="1" type="ORF">Z519_12309</name>
</gene>
<organism evidence="1 2">
    <name type="scientific">Cladophialophora bantiana (strain ATCC 10958 / CBS 173.52 / CDC B-1940 / NIH 8579)</name>
    <name type="common">Xylohypha bantiana</name>
    <dbReference type="NCBI Taxonomy" id="1442370"/>
    <lineage>
        <taxon>Eukaryota</taxon>
        <taxon>Fungi</taxon>
        <taxon>Dikarya</taxon>
        <taxon>Ascomycota</taxon>
        <taxon>Pezizomycotina</taxon>
        <taxon>Eurotiomycetes</taxon>
        <taxon>Chaetothyriomycetidae</taxon>
        <taxon>Chaetothyriales</taxon>
        <taxon>Herpotrichiellaceae</taxon>
        <taxon>Cladophialophora</taxon>
    </lineage>
</organism>
<dbReference type="HOGENOM" id="CLU_2291374_0_0_1"/>
<reference evidence="1" key="1">
    <citation type="submission" date="2015-01" db="EMBL/GenBank/DDBJ databases">
        <title>The Genome Sequence of Cladophialophora bantiana CBS 173.52.</title>
        <authorList>
            <consortium name="The Broad Institute Genomics Platform"/>
            <person name="Cuomo C."/>
            <person name="de Hoog S."/>
            <person name="Gorbushina A."/>
            <person name="Stielow B."/>
            <person name="Teixiera M."/>
            <person name="Abouelleil A."/>
            <person name="Chapman S.B."/>
            <person name="Priest M."/>
            <person name="Young S.K."/>
            <person name="Wortman J."/>
            <person name="Nusbaum C."/>
            <person name="Birren B."/>
        </authorList>
    </citation>
    <scope>NUCLEOTIDE SEQUENCE [LARGE SCALE GENOMIC DNA]</scope>
    <source>
        <strain evidence="1">CBS 173.52</strain>
    </source>
</reference>
<proteinExistence type="predicted"/>
<keyword evidence="2" id="KW-1185">Reference proteome</keyword>